<reference evidence="2 3" key="1">
    <citation type="submission" date="2021-03" db="EMBL/GenBank/DDBJ databases">
        <title>Genomic Encyclopedia of Type Strains, Phase IV (KMG-IV): sequencing the most valuable type-strain genomes for metagenomic binning, comparative biology and taxonomic classification.</title>
        <authorList>
            <person name="Goeker M."/>
        </authorList>
    </citation>
    <scope>NUCLEOTIDE SEQUENCE [LARGE SCALE GENOMIC DNA]</scope>
    <source>
        <strain evidence="2 3">DSM 6139</strain>
    </source>
</reference>
<organism evidence="2 3">
    <name type="scientific">Youngiibacter multivorans</name>
    <dbReference type="NCBI Taxonomy" id="937251"/>
    <lineage>
        <taxon>Bacteria</taxon>
        <taxon>Bacillati</taxon>
        <taxon>Bacillota</taxon>
        <taxon>Clostridia</taxon>
        <taxon>Eubacteriales</taxon>
        <taxon>Clostridiaceae</taxon>
        <taxon>Youngiibacter</taxon>
    </lineage>
</organism>
<feature type="region of interest" description="Disordered" evidence="1">
    <location>
        <begin position="90"/>
        <end position="227"/>
    </location>
</feature>
<sequence length="250" mass="28271">MGENDVKKVLKNDIIEASLLLGSGLFDDEPEEVFDTRSLKAQGTGITEENPKSSSGDASDPGFSVSIDDKRTVSDTRKAQLEVIRYFLRTEPNQKNGADKKREKLEDHRKPCADAAKSLNDKGQEQRNTIEEKLQIPTREKSKIRPKSIRIDEKVRKKHHAADIEKAVPKVKAEARQEVKVKKNETVQKKHPVGSLTTSRPKDKRASDNRSGLMSMKLKDRGSGENMKSMMDLKMDMTDKSEGMAEYFRR</sequence>
<dbReference type="Proteomes" id="UP001519271">
    <property type="component" value="Unassembled WGS sequence"/>
</dbReference>
<keyword evidence="3" id="KW-1185">Reference proteome</keyword>
<evidence type="ECO:0000313" key="2">
    <source>
        <dbReference type="EMBL" id="MBP1917808.1"/>
    </source>
</evidence>
<accession>A0ABS4FZS9</accession>
<evidence type="ECO:0000256" key="1">
    <source>
        <dbReference type="SAM" id="MobiDB-lite"/>
    </source>
</evidence>
<protein>
    <submittedName>
        <fullName evidence="2">Uncharacterized protein</fullName>
    </submittedName>
</protein>
<proteinExistence type="predicted"/>
<evidence type="ECO:0000313" key="3">
    <source>
        <dbReference type="Proteomes" id="UP001519271"/>
    </source>
</evidence>
<dbReference type="EMBL" id="JAGGKC010000001">
    <property type="protein sequence ID" value="MBP1917808.1"/>
    <property type="molecule type" value="Genomic_DNA"/>
</dbReference>
<comment type="caution">
    <text evidence="2">The sequence shown here is derived from an EMBL/GenBank/DDBJ whole genome shotgun (WGS) entry which is preliminary data.</text>
</comment>
<feature type="region of interest" description="Disordered" evidence="1">
    <location>
        <begin position="36"/>
        <end position="71"/>
    </location>
</feature>
<feature type="compositionally biased region" description="Basic and acidic residues" evidence="1">
    <location>
        <begin position="97"/>
        <end position="112"/>
    </location>
</feature>
<gene>
    <name evidence="2" type="ORF">J2Z34_000271</name>
</gene>
<feature type="compositionally biased region" description="Basic and acidic residues" evidence="1">
    <location>
        <begin position="119"/>
        <end position="188"/>
    </location>
</feature>
<dbReference type="RefSeq" id="WP_209458046.1">
    <property type="nucleotide sequence ID" value="NZ_JAGGKC010000001.1"/>
</dbReference>
<feature type="compositionally biased region" description="Polar residues" evidence="1">
    <location>
        <begin position="39"/>
        <end position="57"/>
    </location>
</feature>
<name>A0ABS4FZS9_9CLOT</name>